<dbReference type="Proteomes" id="UP000245507">
    <property type="component" value="Unassembled WGS sequence"/>
</dbReference>
<feature type="domain" description="ABM" evidence="1">
    <location>
        <begin position="32"/>
        <end position="90"/>
    </location>
</feature>
<organism evidence="2 3">
    <name type="scientific">Nocardioides silvaticus</name>
    <dbReference type="NCBI Taxonomy" id="2201891"/>
    <lineage>
        <taxon>Bacteria</taxon>
        <taxon>Bacillati</taxon>
        <taxon>Actinomycetota</taxon>
        <taxon>Actinomycetes</taxon>
        <taxon>Propionibacteriales</taxon>
        <taxon>Nocardioidaceae</taxon>
        <taxon>Nocardioides</taxon>
    </lineage>
</organism>
<keyword evidence="3" id="KW-1185">Reference proteome</keyword>
<sequence length="131" mass="14269">MYAPAPPSTLVRGTTQHHAGRPEVGIEIVTTLLISLDLDPDRATEVVSLLRSEMAPWMRQQPGFVSSHWLLAEDRRHCTITVDFESEGDAAAVARATLALPSNAARSWNVGRVETVADLDFAPRPGLRVEG</sequence>
<dbReference type="AlphaFoldDB" id="A0A316TB36"/>
<accession>A0A316TB36</accession>
<proteinExistence type="predicted"/>
<name>A0A316TB36_9ACTN</name>
<dbReference type="Gene3D" id="3.30.70.100">
    <property type="match status" value="1"/>
</dbReference>
<evidence type="ECO:0000313" key="3">
    <source>
        <dbReference type="Proteomes" id="UP000245507"/>
    </source>
</evidence>
<protein>
    <recommendedName>
        <fullName evidence="1">ABM domain-containing protein</fullName>
    </recommendedName>
</protein>
<evidence type="ECO:0000313" key="2">
    <source>
        <dbReference type="EMBL" id="PWN00948.1"/>
    </source>
</evidence>
<gene>
    <name evidence="2" type="ORF">DJ010_21060</name>
</gene>
<dbReference type="SUPFAM" id="SSF54909">
    <property type="entry name" value="Dimeric alpha+beta barrel"/>
    <property type="match status" value="1"/>
</dbReference>
<reference evidence="2 3" key="1">
    <citation type="submission" date="2018-05" db="EMBL/GenBank/DDBJ databases">
        <title>Nocardioides silvaticus genome.</title>
        <authorList>
            <person name="Li C."/>
            <person name="Wang G."/>
        </authorList>
    </citation>
    <scope>NUCLEOTIDE SEQUENCE [LARGE SCALE GENOMIC DNA]</scope>
    <source>
        <strain evidence="2 3">CCTCC AB 2018079</strain>
    </source>
</reference>
<dbReference type="InterPro" id="IPR011008">
    <property type="entry name" value="Dimeric_a/b-barrel"/>
</dbReference>
<evidence type="ECO:0000259" key="1">
    <source>
        <dbReference type="Pfam" id="PF03992"/>
    </source>
</evidence>
<dbReference type="EMBL" id="QGDD01000013">
    <property type="protein sequence ID" value="PWN00948.1"/>
    <property type="molecule type" value="Genomic_DNA"/>
</dbReference>
<comment type="caution">
    <text evidence="2">The sequence shown here is derived from an EMBL/GenBank/DDBJ whole genome shotgun (WGS) entry which is preliminary data.</text>
</comment>
<dbReference type="Pfam" id="PF03992">
    <property type="entry name" value="ABM"/>
    <property type="match status" value="1"/>
</dbReference>
<dbReference type="InterPro" id="IPR007138">
    <property type="entry name" value="ABM_dom"/>
</dbReference>